<dbReference type="InterPro" id="IPR000073">
    <property type="entry name" value="AB_hydrolase_1"/>
</dbReference>
<dbReference type="EC" id="3.1.1.3" evidence="2"/>
<evidence type="ECO:0000313" key="3">
    <source>
        <dbReference type="Proteomes" id="UP000202922"/>
    </source>
</evidence>
<dbReference type="InterPro" id="IPR050266">
    <property type="entry name" value="AB_hydrolase_sf"/>
</dbReference>
<dbReference type="AlphaFoldDB" id="A0A238JJS5"/>
<reference evidence="3" key="1">
    <citation type="submission" date="2017-05" db="EMBL/GenBank/DDBJ databases">
        <authorList>
            <person name="Rodrigo-Torres L."/>
            <person name="Arahal R. D."/>
            <person name="Lucena T."/>
        </authorList>
    </citation>
    <scope>NUCLEOTIDE SEQUENCE [LARGE SCALE GENOMIC DNA]</scope>
    <source>
        <strain evidence="3">CECT 8621</strain>
    </source>
</reference>
<evidence type="ECO:0000313" key="2">
    <source>
        <dbReference type="EMBL" id="SMX30663.1"/>
    </source>
</evidence>
<dbReference type="GO" id="GO:0016020">
    <property type="term" value="C:membrane"/>
    <property type="evidence" value="ECO:0007669"/>
    <property type="project" value="TreeGrafter"/>
</dbReference>
<name>A0A238JJS5_9RHOB</name>
<dbReference type="PANTHER" id="PTHR43798:SF33">
    <property type="entry name" value="HYDROLASE, PUTATIVE (AFU_ORTHOLOGUE AFUA_2G14860)-RELATED"/>
    <property type="match status" value="1"/>
</dbReference>
<evidence type="ECO:0000259" key="1">
    <source>
        <dbReference type="Pfam" id="PF00561"/>
    </source>
</evidence>
<proteinExistence type="predicted"/>
<feature type="domain" description="AB hydrolase-1" evidence="1">
    <location>
        <begin position="59"/>
        <end position="170"/>
    </location>
</feature>
<dbReference type="Pfam" id="PF00561">
    <property type="entry name" value="Abhydrolase_1"/>
    <property type="match status" value="1"/>
</dbReference>
<dbReference type="EMBL" id="FXYE01000001">
    <property type="protein sequence ID" value="SMX30663.1"/>
    <property type="molecule type" value="Genomic_DNA"/>
</dbReference>
<dbReference type="PRINTS" id="PR00111">
    <property type="entry name" value="ABHYDROLASE"/>
</dbReference>
<dbReference type="GO" id="GO:0004806">
    <property type="term" value="F:triacylglycerol lipase activity"/>
    <property type="evidence" value="ECO:0007669"/>
    <property type="project" value="UniProtKB-EC"/>
</dbReference>
<sequence length="308" mass="34148">MMWTSIIILGVALAYALPELLRKPMNTNARRAVKGKFANLPSGKTHYSWEGPKKGPVAVCVHGLTTGSYVWLAVQKILNMMGYRVLRYDLYGRGMSDRPEGHQDRAFFLRQLEELLADQGVEGDFSLFGYSMGGSIATAYAAQNPDRVDRLVLLATAGLGHTPSPFFRFCTRTPFVGDLFMRLFGAMFLRRALRAAPVGEIDGIAKRQAAETRYRGYLPAVLSSLRNMLADDLSAEHRIIAENNIPVLAIWGDADAAIPMTAVGRLAQINREARQVTLLGATHALPYSHSADIHAAMQDFLREFVRDY</sequence>
<dbReference type="Gene3D" id="3.40.50.1820">
    <property type="entry name" value="alpha/beta hydrolase"/>
    <property type="match status" value="1"/>
</dbReference>
<protein>
    <submittedName>
        <fullName evidence="2">Lipase 1</fullName>
        <ecNumber evidence="2">3.1.1.3</ecNumber>
    </submittedName>
</protein>
<dbReference type="PANTHER" id="PTHR43798">
    <property type="entry name" value="MONOACYLGLYCEROL LIPASE"/>
    <property type="match status" value="1"/>
</dbReference>
<dbReference type="RefSeq" id="WP_093966828.1">
    <property type="nucleotide sequence ID" value="NZ_FXYE01000001.1"/>
</dbReference>
<keyword evidence="3" id="KW-1185">Reference proteome</keyword>
<dbReference type="OrthoDB" id="7267294at2"/>
<organism evidence="2 3">
    <name type="scientific">Actibacterium lipolyticum</name>
    <dbReference type="NCBI Taxonomy" id="1524263"/>
    <lineage>
        <taxon>Bacteria</taxon>
        <taxon>Pseudomonadati</taxon>
        <taxon>Pseudomonadota</taxon>
        <taxon>Alphaproteobacteria</taxon>
        <taxon>Rhodobacterales</taxon>
        <taxon>Roseobacteraceae</taxon>
        <taxon>Actibacterium</taxon>
    </lineage>
</organism>
<dbReference type="Proteomes" id="UP000202922">
    <property type="component" value="Unassembled WGS sequence"/>
</dbReference>
<dbReference type="InterPro" id="IPR029058">
    <property type="entry name" value="AB_hydrolase_fold"/>
</dbReference>
<keyword evidence="2" id="KW-0378">Hydrolase</keyword>
<dbReference type="SUPFAM" id="SSF53474">
    <property type="entry name" value="alpha/beta-Hydrolases"/>
    <property type="match status" value="1"/>
</dbReference>
<gene>
    <name evidence="2" type="primary">lip1</name>
    <name evidence="2" type="ORF">COL8621_00024</name>
</gene>
<accession>A0A238JJS5</accession>